<sequence>MATYYNASPPPKQPIERQIQEMQQKGVYPRQLDMIGILRPNAVIKKNPAAGAQAIKERDVQCIWDPAVGASAESGRTKGKQSAATKAHKGQ</sequence>
<comment type="caution">
    <text evidence="2">The sequence shown here is derived from an EMBL/GenBank/DDBJ whole genome shotgun (WGS) entry which is preliminary data.</text>
</comment>
<dbReference type="EMBL" id="RRYP01000619">
    <property type="protein sequence ID" value="TNV87115.1"/>
    <property type="molecule type" value="Genomic_DNA"/>
</dbReference>
<protein>
    <submittedName>
        <fullName evidence="2">Uncharacterized protein</fullName>
    </submittedName>
</protein>
<reference evidence="2" key="1">
    <citation type="submission" date="2019-06" db="EMBL/GenBank/DDBJ databases">
        <authorList>
            <person name="Zheng W."/>
        </authorList>
    </citation>
    <scope>NUCLEOTIDE SEQUENCE</scope>
    <source>
        <strain evidence="2">QDHG01</strain>
    </source>
</reference>
<organism evidence="2 3">
    <name type="scientific">Halteria grandinella</name>
    <dbReference type="NCBI Taxonomy" id="5974"/>
    <lineage>
        <taxon>Eukaryota</taxon>
        <taxon>Sar</taxon>
        <taxon>Alveolata</taxon>
        <taxon>Ciliophora</taxon>
        <taxon>Intramacronucleata</taxon>
        <taxon>Spirotrichea</taxon>
        <taxon>Stichotrichia</taxon>
        <taxon>Sporadotrichida</taxon>
        <taxon>Halteriidae</taxon>
        <taxon>Halteria</taxon>
    </lineage>
</organism>
<evidence type="ECO:0000313" key="3">
    <source>
        <dbReference type="Proteomes" id="UP000785679"/>
    </source>
</evidence>
<accession>A0A8J8P783</accession>
<evidence type="ECO:0000256" key="1">
    <source>
        <dbReference type="SAM" id="MobiDB-lite"/>
    </source>
</evidence>
<feature type="region of interest" description="Disordered" evidence="1">
    <location>
        <begin position="69"/>
        <end position="91"/>
    </location>
</feature>
<evidence type="ECO:0000313" key="2">
    <source>
        <dbReference type="EMBL" id="TNV87115.1"/>
    </source>
</evidence>
<name>A0A8J8P783_HALGN</name>
<gene>
    <name evidence="2" type="ORF">FGO68_gene180</name>
</gene>
<dbReference type="Proteomes" id="UP000785679">
    <property type="component" value="Unassembled WGS sequence"/>
</dbReference>
<proteinExistence type="predicted"/>
<dbReference type="AlphaFoldDB" id="A0A8J8P783"/>
<keyword evidence="3" id="KW-1185">Reference proteome</keyword>